<evidence type="ECO:0000313" key="3">
    <source>
        <dbReference type="EMBL" id="KAB5592537.1"/>
    </source>
</evidence>
<protein>
    <submittedName>
        <fullName evidence="3">Rpb7-binding protein seb1</fullName>
    </submittedName>
</protein>
<evidence type="ECO:0000259" key="2">
    <source>
        <dbReference type="PROSITE" id="PS51391"/>
    </source>
</evidence>
<gene>
    <name evidence="3" type="ORF">CTheo_4004</name>
</gene>
<evidence type="ECO:0000313" key="4">
    <source>
        <dbReference type="Proteomes" id="UP000383932"/>
    </source>
</evidence>
<reference evidence="3 4" key="1">
    <citation type="journal article" date="2019" name="Fungal Biol. Biotechnol.">
        <title>Draft genome sequence of fastidious pathogen Ceratobasidium theobromae, which causes vascular-streak dieback in Theobroma cacao.</title>
        <authorList>
            <person name="Ali S.S."/>
            <person name="Asman A."/>
            <person name="Shao J."/>
            <person name="Firmansyah A.P."/>
            <person name="Susilo A.W."/>
            <person name="Rosmana A."/>
            <person name="McMahon P."/>
            <person name="Junaid M."/>
            <person name="Guest D."/>
            <person name="Kheng T.Y."/>
            <person name="Meinhardt L.W."/>
            <person name="Bailey B.A."/>
        </authorList>
    </citation>
    <scope>NUCLEOTIDE SEQUENCE [LARGE SCALE GENOMIC DNA]</scope>
    <source>
        <strain evidence="3 4">CT2</strain>
    </source>
</reference>
<sequence length="310" mass="33760">MSLQLFDAQLKAVVGARRLSGSKVAALTTLALSSMQSDTQLLSLMLRTHKALPPASKVPSLYVFDAVARAAHRTAAKHALVANLASPTGNAASFLLRLQGILDSLVDDMLAHGPEAKEKTRKVLDIWAKEGTFPPHSLAPLVAKLDPPTTPPPPPYSPTRPPCDLPPDPSPREWRERRSVDRRSRSPRDRNRRTRAPEPGKDEFGRDLRDPLDFTDPAAWARLAGVWQHSHGRPPTQEDMLLFVSSQSTARPSGLRGRRGAYSGPTDHSDHAPNAPPASHPPPGELSTTHPPPGSGSMKKVDGKWVWSRN</sequence>
<dbReference type="InterPro" id="IPR006569">
    <property type="entry name" value="CID_dom"/>
</dbReference>
<dbReference type="SMART" id="SM00582">
    <property type="entry name" value="RPR"/>
    <property type="match status" value="1"/>
</dbReference>
<dbReference type="Gene3D" id="1.25.40.90">
    <property type="match status" value="1"/>
</dbReference>
<dbReference type="AlphaFoldDB" id="A0A5N5QMR2"/>
<dbReference type="PROSITE" id="PS51391">
    <property type="entry name" value="CID"/>
    <property type="match status" value="1"/>
</dbReference>
<comment type="caution">
    <text evidence="3">The sequence shown here is derived from an EMBL/GenBank/DDBJ whole genome shotgun (WGS) entry which is preliminary data.</text>
</comment>
<dbReference type="OrthoDB" id="79367at2759"/>
<organism evidence="3 4">
    <name type="scientific">Ceratobasidium theobromae</name>
    <dbReference type="NCBI Taxonomy" id="1582974"/>
    <lineage>
        <taxon>Eukaryota</taxon>
        <taxon>Fungi</taxon>
        <taxon>Dikarya</taxon>
        <taxon>Basidiomycota</taxon>
        <taxon>Agaricomycotina</taxon>
        <taxon>Agaricomycetes</taxon>
        <taxon>Cantharellales</taxon>
        <taxon>Ceratobasidiaceae</taxon>
        <taxon>Ceratobasidium</taxon>
    </lineage>
</organism>
<proteinExistence type="predicted"/>
<feature type="compositionally biased region" description="Pro residues" evidence="1">
    <location>
        <begin position="274"/>
        <end position="294"/>
    </location>
</feature>
<accession>A0A5N5QMR2</accession>
<keyword evidence="4" id="KW-1185">Reference proteome</keyword>
<dbReference type="InterPro" id="IPR008942">
    <property type="entry name" value="ENTH_VHS"/>
</dbReference>
<dbReference type="EMBL" id="SSOP01000061">
    <property type="protein sequence ID" value="KAB5592537.1"/>
    <property type="molecule type" value="Genomic_DNA"/>
</dbReference>
<feature type="compositionally biased region" description="Basic and acidic residues" evidence="1">
    <location>
        <begin position="170"/>
        <end position="212"/>
    </location>
</feature>
<feature type="region of interest" description="Disordered" evidence="1">
    <location>
        <begin position="137"/>
        <end position="212"/>
    </location>
</feature>
<dbReference type="Pfam" id="PF04818">
    <property type="entry name" value="CID"/>
    <property type="match status" value="1"/>
</dbReference>
<feature type="compositionally biased region" description="Pro residues" evidence="1">
    <location>
        <begin position="148"/>
        <end position="169"/>
    </location>
</feature>
<dbReference type="Proteomes" id="UP000383932">
    <property type="component" value="Unassembled WGS sequence"/>
</dbReference>
<dbReference type="SUPFAM" id="SSF48464">
    <property type="entry name" value="ENTH/VHS domain"/>
    <property type="match status" value="1"/>
</dbReference>
<feature type="domain" description="CID" evidence="2">
    <location>
        <begin position="1"/>
        <end position="149"/>
    </location>
</feature>
<name>A0A5N5QMR2_9AGAM</name>
<feature type="region of interest" description="Disordered" evidence="1">
    <location>
        <begin position="248"/>
        <end position="310"/>
    </location>
</feature>
<evidence type="ECO:0000256" key="1">
    <source>
        <dbReference type="SAM" id="MobiDB-lite"/>
    </source>
</evidence>